<evidence type="ECO:0000313" key="1">
    <source>
        <dbReference type="EMBL" id="KAG6484786.1"/>
    </source>
</evidence>
<accession>A0A8J5FCA2</accession>
<organism evidence="1 2">
    <name type="scientific">Zingiber officinale</name>
    <name type="common">Ginger</name>
    <name type="synonym">Amomum zingiber</name>
    <dbReference type="NCBI Taxonomy" id="94328"/>
    <lineage>
        <taxon>Eukaryota</taxon>
        <taxon>Viridiplantae</taxon>
        <taxon>Streptophyta</taxon>
        <taxon>Embryophyta</taxon>
        <taxon>Tracheophyta</taxon>
        <taxon>Spermatophyta</taxon>
        <taxon>Magnoliopsida</taxon>
        <taxon>Liliopsida</taxon>
        <taxon>Zingiberales</taxon>
        <taxon>Zingiberaceae</taxon>
        <taxon>Zingiber</taxon>
    </lineage>
</organism>
<protein>
    <submittedName>
        <fullName evidence="1">Uncharacterized protein</fullName>
    </submittedName>
</protein>
<proteinExistence type="predicted"/>
<evidence type="ECO:0000313" key="2">
    <source>
        <dbReference type="Proteomes" id="UP000734854"/>
    </source>
</evidence>
<dbReference type="AlphaFoldDB" id="A0A8J5FCA2"/>
<comment type="caution">
    <text evidence="1">The sequence shown here is derived from an EMBL/GenBank/DDBJ whole genome shotgun (WGS) entry which is preliminary data.</text>
</comment>
<name>A0A8J5FCA2_ZINOF</name>
<reference evidence="1 2" key="1">
    <citation type="submission" date="2020-08" db="EMBL/GenBank/DDBJ databases">
        <title>Plant Genome Project.</title>
        <authorList>
            <person name="Zhang R.-G."/>
        </authorList>
    </citation>
    <scope>NUCLEOTIDE SEQUENCE [LARGE SCALE GENOMIC DNA]</scope>
    <source>
        <tissue evidence="1">Rhizome</tissue>
    </source>
</reference>
<dbReference type="EMBL" id="JACMSC010000015">
    <property type="protein sequence ID" value="KAG6484786.1"/>
    <property type="molecule type" value="Genomic_DNA"/>
</dbReference>
<sequence>MDHLLRRRRERERNVDGKQRIMFTLTFIECIGHRFANIADINMNKSAGELSAAELKRFVGLGKTVDVSKKR</sequence>
<dbReference type="Gene3D" id="1.10.8.50">
    <property type="match status" value="1"/>
</dbReference>
<dbReference type="Proteomes" id="UP000734854">
    <property type="component" value="Unassembled WGS sequence"/>
</dbReference>
<gene>
    <name evidence="1" type="ORF">ZIOFF_053311</name>
</gene>
<keyword evidence="2" id="KW-1185">Reference proteome</keyword>